<comment type="similarity">
    <text evidence="2">Belongs to the nucleobase:cation symporter-2 (NCS2) (TC 2.A.40) family.</text>
</comment>
<dbReference type="Proteomes" id="UP001202244">
    <property type="component" value="Chromosome"/>
</dbReference>
<dbReference type="Pfam" id="PF00860">
    <property type="entry name" value="Xan_ur_permease"/>
    <property type="match status" value="1"/>
</dbReference>
<dbReference type="NCBIfam" id="TIGR00801">
    <property type="entry name" value="ncs2"/>
    <property type="match status" value="1"/>
</dbReference>
<evidence type="ECO:0000256" key="8">
    <source>
        <dbReference type="SAM" id="MobiDB-lite"/>
    </source>
</evidence>
<dbReference type="PANTHER" id="PTHR42810:SF4">
    <property type="entry name" value="URIC ACID TRANSPORTER UACT"/>
    <property type="match status" value="1"/>
</dbReference>
<feature type="compositionally biased region" description="Low complexity" evidence="8">
    <location>
        <begin position="499"/>
        <end position="519"/>
    </location>
</feature>
<evidence type="ECO:0000256" key="6">
    <source>
        <dbReference type="ARBA" id="ARBA00022989"/>
    </source>
</evidence>
<name>A0ABY3XM12_9ACTN</name>
<dbReference type="PANTHER" id="PTHR42810">
    <property type="entry name" value="PURINE PERMEASE C1399.01C-RELATED"/>
    <property type="match status" value="1"/>
</dbReference>
<evidence type="ECO:0000256" key="5">
    <source>
        <dbReference type="ARBA" id="ARBA00022692"/>
    </source>
</evidence>
<feature type="transmembrane region" description="Helical" evidence="9">
    <location>
        <begin position="42"/>
        <end position="65"/>
    </location>
</feature>
<feature type="transmembrane region" description="Helical" evidence="9">
    <location>
        <begin position="162"/>
        <end position="181"/>
    </location>
</feature>
<dbReference type="NCBIfam" id="NF037981">
    <property type="entry name" value="NCS2_1"/>
    <property type="match status" value="1"/>
</dbReference>
<evidence type="ECO:0000256" key="7">
    <source>
        <dbReference type="ARBA" id="ARBA00023136"/>
    </source>
</evidence>
<feature type="transmembrane region" description="Helical" evidence="9">
    <location>
        <begin position="438"/>
        <end position="458"/>
    </location>
</feature>
<dbReference type="EMBL" id="CP093846">
    <property type="protein sequence ID" value="UNS95451.1"/>
    <property type="molecule type" value="Genomic_DNA"/>
</dbReference>
<evidence type="ECO:0000313" key="10">
    <source>
        <dbReference type="EMBL" id="UNS95451.1"/>
    </source>
</evidence>
<gene>
    <name evidence="10" type="ORF">MMF93_02420</name>
</gene>
<feature type="transmembrane region" description="Helical" evidence="9">
    <location>
        <begin position="117"/>
        <end position="150"/>
    </location>
</feature>
<keyword evidence="4" id="KW-1003">Cell membrane</keyword>
<keyword evidence="7 9" id="KW-0472">Membrane</keyword>
<dbReference type="InterPro" id="IPR017588">
    <property type="entry name" value="UacT-like"/>
</dbReference>
<feature type="transmembrane region" description="Helical" evidence="9">
    <location>
        <begin position="77"/>
        <end position="97"/>
    </location>
</feature>
<feature type="compositionally biased region" description="Low complexity" evidence="8">
    <location>
        <begin position="9"/>
        <end position="18"/>
    </location>
</feature>
<dbReference type="InterPro" id="IPR006043">
    <property type="entry name" value="NCS2"/>
</dbReference>
<dbReference type="PROSITE" id="PS01116">
    <property type="entry name" value="XANTH_URACIL_PERMASE"/>
    <property type="match status" value="1"/>
</dbReference>
<sequence length="545" mass="54465">MVNFRSVVGRPRASRAGNRAGGPGPRARSPHEVDAVPPVWHLFVYGTQHVLAFYAGAAVMPLLVAQGVGLRGADQAMVVNASLLACGLATLLQSVGLPGIGIRLPVVQGPATSAVPSLIAVGLAAGGAHAGLSTMFGAVIAAGLALFVVAPVFSKLVRYFPPLVTGTIVTVVGVTLLAVAAKQVGGGDPGAASFGSPAHLGLAGATLLVIILVSRFSSGFAATVAVLVGLLAGTGLAMATGLADFSGTGSARWFGMTEPLHFGAPRWDTAAALSLSLVMVVIAVESIGQFFAVGRIVGREVGERDVVRALRADGLGTMFAGLLGSFPSTVFSQNVGLLQLTRVRSRWVVAASGVIMAALGLMPKVGAVIAAMPTPVLGGATIVLFGTITVVGVQILAQADLAHRHGTLVVAVSLGVGFLPTAYPQFAERLPGEQLHVIFGSGIILGSLTAVLLNLLFYHVSLPVRREAPTSAAARGVDGLGEHMQHEVVRAADDPSTDATQAGPASAGPGPAVTGPGPAVTGGGTAATGSGQATGTPPPPGGAHT</sequence>
<evidence type="ECO:0000256" key="3">
    <source>
        <dbReference type="ARBA" id="ARBA00022448"/>
    </source>
</evidence>
<keyword evidence="5 9" id="KW-0812">Transmembrane</keyword>
<keyword evidence="3" id="KW-0813">Transport</keyword>
<feature type="transmembrane region" description="Helical" evidence="9">
    <location>
        <begin position="220"/>
        <end position="243"/>
    </location>
</feature>
<feature type="region of interest" description="Disordered" evidence="8">
    <location>
        <begin position="1"/>
        <end position="31"/>
    </location>
</feature>
<evidence type="ECO:0000313" key="11">
    <source>
        <dbReference type="Proteomes" id="UP001202244"/>
    </source>
</evidence>
<feature type="transmembrane region" description="Helical" evidence="9">
    <location>
        <begin position="193"/>
        <end position="213"/>
    </location>
</feature>
<feature type="transmembrane region" description="Helical" evidence="9">
    <location>
        <begin position="270"/>
        <end position="294"/>
    </location>
</feature>
<evidence type="ECO:0000256" key="2">
    <source>
        <dbReference type="ARBA" id="ARBA00008821"/>
    </source>
</evidence>
<dbReference type="NCBIfam" id="TIGR03173">
    <property type="entry name" value="pbuX"/>
    <property type="match status" value="1"/>
</dbReference>
<proteinExistence type="inferred from homology"/>
<keyword evidence="11" id="KW-1185">Reference proteome</keyword>
<keyword evidence="6 9" id="KW-1133">Transmembrane helix</keyword>
<evidence type="ECO:0000256" key="4">
    <source>
        <dbReference type="ARBA" id="ARBA00022475"/>
    </source>
</evidence>
<dbReference type="RefSeq" id="WP_242749129.1">
    <property type="nucleotide sequence ID" value="NZ_CP093846.1"/>
</dbReference>
<organism evidence="10 11">
    <name type="scientific">Streptomyces tubbatahanensis</name>
    <dbReference type="NCBI Taxonomy" id="2923272"/>
    <lineage>
        <taxon>Bacteria</taxon>
        <taxon>Bacillati</taxon>
        <taxon>Actinomycetota</taxon>
        <taxon>Actinomycetes</taxon>
        <taxon>Kitasatosporales</taxon>
        <taxon>Streptomycetaceae</taxon>
        <taxon>Streptomyces</taxon>
    </lineage>
</organism>
<protein>
    <submittedName>
        <fullName evidence="10">Purine permease</fullName>
    </submittedName>
</protein>
<feature type="transmembrane region" description="Helical" evidence="9">
    <location>
        <begin position="376"/>
        <end position="396"/>
    </location>
</feature>
<evidence type="ECO:0000256" key="9">
    <source>
        <dbReference type="SAM" id="Phobius"/>
    </source>
</evidence>
<feature type="compositionally biased region" description="Pro residues" evidence="8">
    <location>
        <begin position="536"/>
        <end position="545"/>
    </location>
</feature>
<feature type="region of interest" description="Disordered" evidence="8">
    <location>
        <begin position="492"/>
        <end position="545"/>
    </location>
</feature>
<comment type="subcellular location">
    <subcellularLocation>
        <location evidence="1">Cell membrane</location>
        <topology evidence="1">Multi-pass membrane protein</topology>
    </subcellularLocation>
</comment>
<accession>A0ABY3XM12</accession>
<feature type="transmembrane region" description="Helical" evidence="9">
    <location>
        <begin position="347"/>
        <end position="370"/>
    </location>
</feature>
<reference evidence="10 11" key="1">
    <citation type="journal article" date="2023" name="Microbiol. Spectr.">
        <title>Synergy between Genome Mining, Metabolomics, and Bioinformatics Uncovers Antibacterial Chlorinated Carbazole Alkaloids and Their Biosynthetic Gene Cluster from Streptomyces tubbatahanensis sp. nov., a Novel Actinomycete Isolated from Sulu Sea, Philippines.</title>
        <authorList>
            <person name="Tenebro C.P."/>
            <person name="Trono D.J.V.L."/>
            <person name="Balida L.A.P."/>
            <person name="Bayog L.K.A."/>
            <person name="Bruna J.R."/>
            <person name="Sabido E.M."/>
            <person name="Caspe D.P.C."/>
            <person name="de Los Santos E.L.C."/>
            <person name="Saludes J.P."/>
            <person name="Dalisay D.S."/>
        </authorList>
    </citation>
    <scope>NUCLEOTIDE SEQUENCE [LARGE SCALE GENOMIC DNA]</scope>
    <source>
        <strain evidence="10 11">DSD3025</strain>
    </source>
</reference>
<evidence type="ECO:0000256" key="1">
    <source>
        <dbReference type="ARBA" id="ARBA00004651"/>
    </source>
</evidence>
<dbReference type="InterPro" id="IPR006042">
    <property type="entry name" value="Xan_ur_permease"/>
</dbReference>